<dbReference type="InterPro" id="IPR050738">
    <property type="entry name" value="Sulfatase"/>
</dbReference>
<dbReference type="RefSeq" id="WP_336349935.1">
    <property type="nucleotide sequence ID" value="NZ_JAZAQL010000002.1"/>
</dbReference>
<accession>A0ABD5VFJ0</accession>
<evidence type="ECO:0000259" key="2">
    <source>
        <dbReference type="Pfam" id="PF00884"/>
    </source>
</evidence>
<comment type="caution">
    <text evidence="3">The sequence shown here is derived from an EMBL/GenBank/DDBJ whole genome shotgun (WGS) entry which is preliminary data.</text>
</comment>
<keyword evidence="4" id="KW-1185">Reference proteome</keyword>
<evidence type="ECO:0000313" key="3">
    <source>
        <dbReference type="EMBL" id="MFC6952955.1"/>
    </source>
</evidence>
<dbReference type="InterPro" id="IPR017850">
    <property type="entry name" value="Alkaline_phosphatase_core_sf"/>
</dbReference>
<sequence>MQTELGAALADLSVSNVYIYVGDAVRWDSLPDAVSARGTTVHTIASSIHSPTSFASMVTGRYPPSTGVFSFTDTIGDTFSLFDLDGYETGFRNSIQEDDSNADPIFDVLNVGRELDDGPLSSVSEPFVVMERGPGGHAPYGYPELTAEAYFDRYGSQSKVTIRADYERAVSRDAALFQERLDTLAERDLRADTLVIYTSDHGELLGEGGQLGHNGPVRQELVSVPTVFAHPELDDDTAEELFRHVDVLPTVLDVLGVELSEQRIDGQSRLAGTSPRFGLSFYTNDSLPSSVPGISGTVSYESAFDADGGYVFTESKLRDRLALLAGKCLRSPKREFLRRHLPAAVCAYARGDVTYGTPGFAVDEAEDGLSAARESARTSDSIDLDEDAEEHLRDLGYL</sequence>
<dbReference type="PANTHER" id="PTHR42693">
    <property type="entry name" value="ARYLSULFATASE FAMILY MEMBER"/>
    <property type="match status" value="1"/>
</dbReference>
<proteinExistence type="inferred from homology"/>
<dbReference type="Pfam" id="PF00884">
    <property type="entry name" value="Sulfatase"/>
    <property type="match status" value="1"/>
</dbReference>
<evidence type="ECO:0000256" key="1">
    <source>
        <dbReference type="ARBA" id="ARBA00008779"/>
    </source>
</evidence>
<dbReference type="Proteomes" id="UP001596395">
    <property type="component" value="Unassembled WGS sequence"/>
</dbReference>
<comment type="similarity">
    <text evidence="1">Belongs to the sulfatase family.</text>
</comment>
<name>A0ABD5VFJ0_9EURY</name>
<dbReference type="EMBL" id="JBHSXN010000002">
    <property type="protein sequence ID" value="MFC6952955.1"/>
    <property type="molecule type" value="Genomic_DNA"/>
</dbReference>
<dbReference type="PANTHER" id="PTHR42693:SF33">
    <property type="entry name" value="ARYLSULFATASE"/>
    <property type="match status" value="1"/>
</dbReference>
<dbReference type="InterPro" id="IPR000917">
    <property type="entry name" value="Sulfatase_N"/>
</dbReference>
<evidence type="ECO:0000313" key="4">
    <source>
        <dbReference type="Proteomes" id="UP001596395"/>
    </source>
</evidence>
<dbReference type="SUPFAM" id="SSF53649">
    <property type="entry name" value="Alkaline phosphatase-like"/>
    <property type="match status" value="1"/>
</dbReference>
<dbReference type="Gene3D" id="3.40.720.10">
    <property type="entry name" value="Alkaline Phosphatase, subunit A"/>
    <property type="match status" value="1"/>
</dbReference>
<reference evidence="3 4" key="1">
    <citation type="journal article" date="2019" name="Int. J. Syst. Evol. Microbiol.">
        <title>The Global Catalogue of Microorganisms (GCM) 10K type strain sequencing project: providing services to taxonomists for standard genome sequencing and annotation.</title>
        <authorList>
            <consortium name="The Broad Institute Genomics Platform"/>
            <consortium name="The Broad Institute Genome Sequencing Center for Infectious Disease"/>
            <person name="Wu L."/>
            <person name="Ma J."/>
        </authorList>
    </citation>
    <scope>NUCLEOTIDE SEQUENCE [LARGE SCALE GENOMIC DNA]</scope>
    <source>
        <strain evidence="3 4">GX26</strain>
    </source>
</reference>
<organism evidence="3 4">
    <name type="scientific">Halorubellus litoreus</name>
    <dbReference type="NCBI Taxonomy" id="755308"/>
    <lineage>
        <taxon>Archaea</taxon>
        <taxon>Methanobacteriati</taxon>
        <taxon>Methanobacteriota</taxon>
        <taxon>Stenosarchaea group</taxon>
        <taxon>Halobacteria</taxon>
        <taxon>Halobacteriales</taxon>
        <taxon>Halorubellaceae</taxon>
        <taxon>Halorubellus</taxon>
    </lineage>
</organism>
<protein>
    <submittedName>
        <fullName evidence="3">Sulfatase-like hydrolase/transferase</fullName>
    </submittedName>
</protein>
<gene>
    <name evidence="3" type="ORF">ACFQGB_08770</name>
</gene>
<dbReference type="AlphaFoldDB" id="A0ABD5VFJ0"/>
<feature type="domain" description="Sulfatase N-terminal" evidence="2">
    <location>
        <begin position="93"/>
        <end position="257"/>
    </location>
</feature>